<organism evidence="7 8">
    <name type="scientific">Natronococcus pandeyae</name>
    <dbReference type="NCBI Taxonomy" id="2055836"/>
    <lineage>
        <taxon>Archaea</taxon>
        <taxon>Methanobacteriati</taxon>
        <taxon>Methanobacteriota</taxon>
        <taxon>Stenosarchaea group</taxon>
        <taxon>Halobacteria</taxon>
        <taxon>Halobacteriales</taxon>
        <taxon>Natrialbaceae</taxon>
        <taxon>Natronococcus</taxon>
    </lineage>
</organism>
<dbReference type="SUPFAM" id="SSF56801">
    <property type="entry name" value="Acetyl-CoA synthetase-like"/>
    <property type="match status" value="1"/>
</dbReference>
<evidence type="ECO:0000256" key="3">
    <source>
        <dbReference type="ARBA" id="ARBA00022741"/>
    </source>
</evidence>
<dbReference type="Pfam" id="PF13193">
    <property type="entry name" value="AMP-binding_C"/>
    <property type="match status" value="1"/>
</dbReference>
<evidence type="ECO:0000256" key="2">
    <source>
        <dbReference type="ARBA" id="ARBA00022598"/>
    </source>
</evidence>
<proteinExistence type="inferred from homology"/>
<name>A0A8J8Q2I3_9EURY</name>
<reference evidence="7" key="1">
    <citation type="submission" date="2017-11" db="EMBL/GenBank/DDBJ databases">
        <authorList>
            <person name="Kajale S.C."/>
            <person name="Sharma A."/>
        </authorList>
    </citation>
    <scope>NUCLEOTIDE SEQUENCE</scope>
    <source>
        <strain evidence="7">LS1_42</strain>
    </source>
</reference>
<dbReference type="GO" id="GO:0006637">
    <property type="term" value="P:acyl-CoA metabolic process"/>
    <property type="evidence" value="ECO:0007669"/>
    <property type="project" value="TreeGrafter"/>
</dbReference>
<evidence type="ECO:0000313" key="7">
    <source>
        <dbReference type="EMBL" id="TYL37318.1"/>
    </source>
</evidence>
<evidence type="ECO:0000259" key="6">
    <source>
        <dbReference type="Pfam" id="PF13193"/>
    </source>
</evidence>
<dbReference type="InterPro" id="IPR045851">
    <property type="entry name" value="AMP-bd_C_sf"/>
</dbReference>
<keyword evidence="8" id="KW-1185">Reference proteome</keyword>
<comment type="caution">
    <text evidence="7">The sequence shown here is derived from an EMBL/GenBank/DDBJ whole genome shotgun (WGS) entry which is preliminary data.</text>
</comment>
<comment type="similarity">
    <text evidence="1">Belongs to the ATP-dependent AMP-binding enzyme family.</text>
</comment>
<feature type="domain" description="AMP-binding enzyme C-terminal" evidence="6">
    <location>
        <begin position="60"/>
        <end position="138"/>
    </location>
</feature>
<dbReference type="PANTHER" id="PTHR43605">
    <property type="entry name" value="ACYL-COENZYME A SYNTHETASE"/>
    <property type="match status" value="1"/>
</dbReference>
<dbReference type="GO" id="GO:0016405">
    <property type="term" value="F:CoA-ligase activity"/>
    <property type="evidence" value="ECO:0007669"/>
    <property type="project" value="UniProtKB-ARBA"/>
</dbReference>
<dbReference type="EMBL" id="PHNJ01000010">
    <property type="protein sequence ID" value="TYL37318.1"/>
    <property type="molecule type" value="Genomic_DNA"/>
</dbReference>
<feature type="compositionally biased region" description="Basic and acidic residues" evidence="5">
    <location>
        <begin position="1"/>
        <end position="16"/>
    </location>
</feature>
<dbReference type="GO" id="GO:0005524">
    <property type="term" value="F:ATP binding"/>
    <property type="evidence" value="ECO:0007669"/>
    <property type="project" value="UniProtKB-KW"/>
</dbReference>
<dbReference type="PANTHER" id="PTHR43605:SF10">
    <property type="entry name" value="ACYL-COA SYNTHETASE MEDIUM CHAIN FAMILY MEMBER 3"/>
    <property type="match status" value="1"/>
</dbReference>
<dbReference type="GO" id="GO:0006633">
    <property type="term" value="P:fatty acid biosynthetic process"/>
    <property type="evidence" value="ECO:0007669"/>
    <property type="project" value="TreeGrafter"/>
</dbReference>
<dbReference type="InterPro" id="IPR051087">
    <property type="entry name" value="Mitochondrial_ACSM"/>
</dbReference>
<sequence length="154" mass="17015">MGRDGPRSCRPLHREGSTGQGEYTFGEIQAAANRLANYLEFVSRKDDVIISAGYRIGPEEIEDTLSSHEAVADVGIIGVPDDERGEVPKAYVQLAEGVEPAESLAGELQQYVKDTLAKYEYPRQIEFIDKLPTTATGKIRRANLEARHEKASDH</sequence>
<evidence type="ECO:0000256" key="1">
    <source>
        <dbReference type="ARBA" id="ARBA00006432"/>
    </source>
</evidence>
<accession>A0A8J8Q2I3</accession>
<protein>
    <recommendedName>
        <fullName evidence="6">AMP-binding enzyme C-terminal domain-containing protein</fullName>
    </recommendedName>
</protein>
<dbReference type="GO" id="GO:0004321">
    <property type="term" value="F:fatty-acyl-CoA synthase activity"/>
    <property type="evidence" value="ECO:0007669"/>
    <property type="project" value="TreeGrafter"/>
</dbReference>
<evidence type="ECO:0000256" key="5">
    <source>
        <dbReference type="SAM" id="MobiDB-lite"/>
    </source>
</evidence>
<evidence type="ECO:0000313" key="8">
    <source>
        <dbReference type="Proteomes" id="UP000766904"/>
    </source>
</evidence>
<dbReference type="AlphaFoldDB" id="A0A8J8Q2I3"/>
<dbReference type="Gene3D" id="3.30.300.30">
    <property type="match status" value="1"/>
</dbReference>
<evidence type="ECO:0000256" key="4">
    <source>
        <dbReference type="ARBA" id="ARBA00022840"/>
    </source>
</evidence>
<keyword evidence="2" id="KW-0436">Ligase</keyword>
<dbReference type="InterPro" id="IPR025110">
    <property type="entry name" value="AMP-bd_C"/>
</dbReference>
<dbReference type="GO" id="GO:0015645">
    <property type="term" value="F:fatty acid ligase activity"/>
    <property type="evidence" value="ECO:0007669"/>
    <property type="project" value="TreeGrafter"/>
</dbReference>
<gene>
    <name evidence="7" type="ORF">CV102_16980</name>
</gene>
<keyword evidence="3" id="KW-0547">Nucleotide-binding</keyword>
<dbReference type="FunFam" id="3.30.300.30:FF:000005">
    <property type="entry name" value="Acyl-coenzyme A synthetase ACSM5, mitochondrial"/>
    <property type="match status" value="1"/>
</dbReference>
<feature type="region of interest" description="Disordered" evidence="5">
    <location>
        <begin position="1"/>
        <end position="21"/>
    </location>
</feature>
<keyword evidence="4" id="KW-0067">ATP-binding</keyword>
<dbReference type="Proteomes" id="UP000766904">
    <property type="component" value="Unassembled WGS sequence"/>
</dbReference>
<dbReference type="OrthoDB" id="193284at2157"/>